<feature type="compositionally biased region" description="Polar residues" evidence="1">
    <location>
        <begin position="174"/>
        <end position="185"/>
    </location>
</feature>
<feature type="compositionally biased region" description="Polar residues" evidence="1">
    <location>
        <begin position="709"/>
        <end position="724"/>
    </location>
</feature>
<comment type="caution">
    <text evidence="3">The sequence shown here is derived from an EMBL/GenBank/DDBJ whole genome shotgun (WGS) entry which is preliminary data.</text>
</comment>
<dbReference type="InterPro" id="IPR052853">
    <property type="entry name" value="Actin_dynamics_regulator"/>
</dbReference>
<feature type="region of interest" description="Disordered" evidence="1">
    <location>
        <begin position="1136"/>
        <end position="1251"/>
    </location>
</feature>
<dbReference type="EMBL" id="JAHHUM010001170">
    <property type="protein sequence ID" value="KAK5614186.1"/>
    <property type="molecule type" value="Genomic_DNA"/>
</dbReference>
<dbReference type="GO" id="GO:2000813">
    <property type="term" value="P:negative regulation of barbed-end actin filament capping"/>
    <property type="evidence" value="ECO:0007669"/>
    <property type="project" value="TreeGrafter"/>
</dbReference>
<sequence>MSLHGAVAIVYFLFPHLAERRQQSKFPPFRRLFGKKKKREAKRSFDGAELKASFSTGEVCSGVVSDNEESNKNLRDLNPIGSRALSHDSVFISEEPLKELSLDHSMSQENVSDKVRNLQRQIAQGIKFGQRPPSLRKSEGDEGSSDEEEVPRSPLKVLAQVEAEPAKMEPKVQGAQSSGQHSTPVKSPRSKRVLPPTGTIESINLDAVPQSVPRLDNTAAKHKLLVKPKNQRISRKHRRFTLDLQEVSIPGVMQEDMEAAGVFSDDQRRASLESSKESLKKQRLYEEEILEGRRRREMEEQKLRDEAEEMKRRVEEMRIRELEEERCRRRQQEEQEKRMREEAERRMKEEEDQMRAREEEDKWRREGAERQRKEEEDGRMKEEEERRKREKAERRKREKEERKMREEAERTRREEEEQKMREEAERTRREEEERKMREEAERMREEDERRIREKEERRRRKQEEEEQIRKLEEERRKREEEERRRLEEQKQREEEERKRRKEEERKLEEEVAKKQQELEAEKRKKQKEEEEDRKKKDEQKLRLREMDQEKQLALEEQMKKLTGEDAGSSDEQQRKRRAEEQRWREMEERQRPFSFKVSSGEKQILFQKVNLTPVTPASSYQSAADADQREGATASSLERQDPTNLPASSYVPHTAILVTGAQLCGTAVNLDQIKDTACKSLLGLGEERKAQGIPSAKSKSSPDHKSGKTKSLSESSFSPDQSSAAVLAEWASIRSKIFKGVEDGKYDEYPGPPSRNQPQISSEEQPSFSHTSLRKTMSASAKFSITPAKKKFGDSNRNSEIFSADNKDGEEEASQSDSPTPASQSPTFKPHTRTSKTVWIVERGSEECMFAKDLPSFLVPSPGDIPGGSEAKSHLQSKTEEGEAQGQDGEDNPSPFGIKLRRTNYSLRFHSEQSTEKRKKRYSAGDSFDGVPSPLTPIEPDSDTSSVFSDKSSPTSPQKEGVLSKYLHASASPAITRGKLGKPTSPIVHNEGEKVFSKPPLYRRPATSPKPSGATPTPPPSPLPKVAHVFPCEDVIQRTGSPDLSIQEQAGRSEEPSTVAQLHRGNHSPVQGEEEPKEKRSFFPSINIPWREKADRKAELIRREKPSLQARLSLDSARVQEKEAGPLWITLALQKQKGFREQQQSREERRSQREAKLAEKQARERDSVALVSPIECKESGCTSPSSKPQTPEEPKRPDSLLGRFERRDPLKKASTLPSSVTVEISDSTPSPPAVKDVSKRFPSSDSPQLSTEPAWLALAKRKAKAWSDCPQIIK</sequence>
<feature type="compositionally biased region" description="Basic and acidic residues" evidence="1">
    <location>
        <begin position="1138"/>
        <end position="1167"/>
    </location>
</feature>
<feature type="region of interest" description="Disordered" evidence="1">
    <location>
        <begin position="689"/>
        <end position="724"/>
    </location>
</feature>
<feature type="compositionally biased region" description="Basic and acidic residues" evidence="1">
    <location>
        <begin position="295"/>
        <end position="563"/>
    </location>
</feature>
<keyword evidence="4" id="KW-1185">Reference proteome</keyword>
<feature type="compositionally biased region" description="Low complexity" evidence="1">
    <location>
        <begin position="943"/>
        <end position="957"/>
    </location>
</feature>
<dbReference type="InterPro" id="IPR028030">
    <property type="entry name" value="DUF4592"/>
</dbReference>
<dbReference type="AlphaFoldDB" id="A0AAV9RYS9"/>
<accession>A0AAV9RYS9</accession>
<evidence type="ECO:0000259" key="2">
    <source>
        <dbReference type="Pfam" id="PF15262"/>
    </source>
</evidence>
<dbReference type="GO" id="GO:0030277">
    <property type="term" value="P:maintenance of gastrointestinal epithelium"/>
    <property type="evidence" value="ECO:0007669"/>
    <property type="project" value="TreeGrafter"/>
</dbReference>
<feature type="compositionally biased region" description="Polar residues" evidence="1">
    <location>
        <begin position="1241"/>
        <end position="1251"/>
    </location>
</feature>
<dbReference type="Pfam" id="PF15262">
    <property type="entry name" value="DUF4592"/>
    <property type="match status" value="1"/>
</dbReference>
<feature type="compositionally biased region" description="Basic and acidic residues" evidence="1">
    <location>
        <begin position="871"/>
        <end position="881"/>
    </location>
</feature>
<gene>
    <name evidence="3" type="ORF">CRENBAI_007844</name>
</gene>
<organism evidence="3 4">
    <name type="scientific">Crenichthys baileyi</name>
    <name type="common">White River springfish</name>
    <dbReference type="NCBI Taxonomy" id="28760"/>
    <lineage>
        <taxon>Eukaryota</taxon>
        <taxon>Metazoa</taxon>
        <taxon>Chordata</taxon>
        <taxon>Craniata</taxon>
        <taxon>Vertebrata</taxon>
        <taxon>Euteleostomi</taxon>
        <taxon>Actinopterygii</taxon>
        <taxon>Neopterygii</taxon>
        <taxon>Teleostei</taxon>
        <taxon>Neoteleostei</taxon>
        <taxon>Acanthomorphata</taxon>
        <taxon>Ovalentaria</taxon>
        <taxon>Atherinomorphae</taxon>
        <taxon>Cyprinodontiformes</taxon>
        <taxon>Goodeidae</taxon>
        <taxon>Crenichthys</taxon>
    </lineage>
</organism>
<feature type="region of interest" description="Disordered" evidence="1">
    <location>
        <begin position="124"/>
        <end position="200"/>
    </location>
</feature>
<evidence type="ECO:0000313" key="3">
    <source>
        <dbReference type="EMBL" id="KAK5614186.1"/>
    </source>
</evidence>
<proteinExistence type="predicted"/>
<protein>
    <recommendedName>
        <fullName evidence="2">DUF4592 domain-containing protein</fullName>
    </recommendedName>
</protein>
<feature type="region of interest" description="Disordered" evidence="1">
    <location>
        <begin position="744"/>
        <end position="836"/>
    </location>
</feature>
<feature type="region of interest" description="Disordered" evidence="1">
    <location>
        <begin position="855"/>
        <end position="1084"/>
    </location>
</feature>
<feature type="compositionally biased region" description="Basic and acidic residues" evidence="1">
    <location>
        <begin position="571"/>
        <end position="591"/>
    </location>
</feature>
<evidence type="ECO:0000313" key="4">
    <source>
        <dbReference type="Proteomes" id="UP001311232"/>
    </source>
</evidence>
<feature type="compositionally biased region" description="Polar residues" evidence="1">
    <location>
        <begin position="815"/>
        <end position="827"/>
    </location>
</feature>
<feature type="region of interest" description="Disordered" evidence="1">
    <location>
        <begin position="612"/>
        <end position="648"/>
    </location>
</feature>
<feature type="compositionally biased region" description="Polar residues" evidence="1">
    <location>
        <begin position="1180"/>
        <end position="1189"/>
    </location>
</feature>
<reference evidence="3 4" key="1">
    <citation type="submission" date="2021-06" db="EMBL/GenBank/DDBJ databases">
        <authorList>
            <person name="Palmer J.M."/>
        </authorList>
    </citation>
    <scope>NUCLEOTIDE SEQUENCE [LARGE SCALE GENOMIC DNA]</scope>
    <source>
        <strain evidence="3 4">MEX-2019</strain>
        <tissue evidence="3">Muscle</tissue>
    </source>
</reference>
<feature type="compositionally biased region" description="Polar residues" evidence="1">
    <location>
        <begin position="1215"/>
        <end position="1228"/>
    </location>
</feature>
<dbReference type="PANTHER" id="PTHR47574:SF3">
    <property type="entry name" value="CAPPING PROTEIN-INHIBITING REGULATOR OF ACTIN DYNAMICS"/>
    <property type="match status" value="1"/>
</dbReference>
<feature type="domain" description="DUF4592" evidence="2">
    <location>
        <begin position="124"/>
        <end position="236"/>
    </location>
</feature>
<feature type="compositionally biased region" description="Low complexity" evidence="1">
    <location>
        <begin position="1005"/>
        <end position="1015"/>
    </location>
</feature>
<name>A0AAV9RYS9_9TELE</name>
<feature type="compositionally biased region" description="Polar residues" evidence="1">
    <location>
        <begin position="633"/>
        <end position="647"/>
    </location>
</feature>
<evidence type="ECO:0000256" key="1">
    <source>
        <dbReference type="SAM" id="MobiDB-lite"/>
    </source>
</evidence>
<dbReference type="Proteomes" id="UP001311232">
    <property type="component" value="Unassembled WGS sequence"/>
</dbReference>
<feature type="region of interest" description="Disordered" evidence="1">
    <location>
        <begin position="295"/>
        <end position="595"/>
    </location>
</feature>
<feature type="compositionally biased region" description="Polar residues" evidence="1">
    <location>
        <begin position="1038"/>
        <end position="1060"/>
    </location>
</feature>
<dbReference type="PANTHER" id="PTHR47574">
    <property type="entry name" value="CANCER-RELATED REGULATOR OF ACTIN DYNAMICS"/>
    <property type="match status" value="1"/>
</dbReference>
<feature type="compositionally biased region" description="Basic and acidic residues" evidence="1">
    <location>
        <begin position="1190"/>
        <end position="1211"/>
    </location>
</feature>
<feature type="compositionally biased region" description="Polar residues" evidence="1">
    <location>
        <begin position="756"/>
        <end position="783"/>
    </location>
</feature>